<dbReference type="Gene3D" id="3.40.50.12420">
    <property type="match status" value="1"/>
</dbReference>
<organism evidence="7">
    <name type="scientific">hydrothermal vent metagenome</name>
    <dbReference type="NCBI Taxonomy" id="652676"/>
    <lineage>
        <taxon>unclassified sequences</taxon>
        <taxon>metagenomes</taxon>
        <taxon>ecological metagenomes</taxon>
    </lineage>
</organism>
<dbReference type="PRINTS" id="PR00507">
    <property type="entry name" value="N12N6MTFRASE"/>
</dbReference>
<dbReference type="InterPro" id="IPR050953">
    <property type="entry name" value="N4_N6_ade-DNA_methylase"/>
</dbReference>
<dbReference type="EMBL" id="UOEP01000228">
    <property type="protein sequence ID" value="VAW24909.1"/>
    <property type="molecule type" value="Genomic_DNA"/>
</dbReference>
<dbReference type="GO" id="GO:0006313">
    <property type="term" value="P:DNA transposition"/>
    <property type="evidence" value="ECO:0007669"/>
    <property type="project" value="InterPro"/>
</dbReference>
<dbReference type="PANTHER" id="PTHR33841">
    <property type="entry name" value="DNA METHYLTRANSFERASE YEEA-RELATED"/>
    <property type="match status" value="1"/>
</dbReference>
<dbReference type="SMART" id="SM01321">
    <property type="entry name" value="Y1_Tnp"/>
    <property type="match status" value="1"/>
</dbReference>
<dbReference type="PANTHER" id="PTHR33841:SF1">
    <property type="entry name" value="DNA METHYLTRANSFERASE A"/>
    <property type="match status" value="1"/>
</dbReference>
<feature type="non-terminal residue" evidence="7">
    <location>
        <position position="1008"/>
    </location>
</feature>
<keyword evidence="3" id="KW-0808">Transferase</keyword>
<keyword evidence="2" id="KW-0489">Methyltransferase</keyword>
<dbReference type="InterPro" id="IPR002686">
    <property type="entry name" value="Transposase_17"/>
</dbReference>
<name>A0A3B0UK79_9ZZZZ</name>
<sequence>MSMFQKSVEKKYLNELDSSFVDKKYADFQNYFGNPERQENIRNSKEEQFQEGFLRELFVNILGYTLNPEPNFNLTTELKNISNSKKADGAILKGDNATAVIELKGTNTTDLDKIETQAFGYKNHHPKCIYVITSNFEKLRFYIQNAVDHVDFDLFNLSKEQFSLLWLCLSKDNLLADLPFKIKDSSVLQEENITKKLYADYSKFREAIYNNLIKNNPETDKLLLFKKTQKLLDRFLFIFFAEDRLLLPPNSISEIIKQWKTLKDELDEYIPLYARFKKYFGYMNTGFKGKKYDIYAYNGGLFKPDEILDNILIDDDILHEHTVKLSNYDFETDVDVNILGHIFEHSLGEIAAIAATSGLIPLTDTRVISKRKKDGIFYTPKYITKYIVENTVGKLCNEKRNELQIIDEEYAKGRKNRKKEIVRTLDKKLDEYRNWLLSLTILDPACGSGAFLNQALEFLINEHRKIDELRAQLFGGAIIFSDITTDILEKNIFGVDLNEESVEIAKLSLWLRTAQKGRKLNTLSNNIKCGNSLIDDPGIAGDKAFNWNKEFPNVFSKKEKKAWHITTAIHNSRYSQRMFDYHITTDNANWLSENDEIVITEIIAGIVKEDKLNVIEYNICGDHMHLLLVCEEEELTKIAGKIKGKSARLYNSNKGINPLVRLDGEKSVPLWTQKFGKSKIRNEDYLNNAITYIRNNRIKHELPKSERIEEIKKEFLCTKEHAFRTEYKGGFDVVIGNPPYGADLKDSVSFLKSYYKTFSLSGESYILFVEKSCELLRYNGRLGFIIPDTYLNLEFSFPIREYLLKNSIIEEIVLLPAKVFESATVDTTNLIIQKKNYTDTFYYNDVNIKLINKKSNSIDFNEFNKEFTVSTQLWNSEKSFLIQSNNEEIILIQKIDQGFYKLKTFAEMFSGIKCYEVGKGNPPQTPQIRDEKPFTKEYQVNSNWLPFFEGKHVDRYQLSWNQNSWLNYGNWLAAPREKENFVNEKILIRKIVGSTLICNYVPYTSYCN</sequence>
<dbReference type="EC" id="2.1.1.72" evidence="1"/>
<dbReference type="Pfam" id="PF07669">
    <property type="entry name" value="Eco57I"/>
    <property type="match status" value="2"/>
</dbReference>
<dbReference type="InterPro" id="IPR011639">
    <property type="entry name" value="MethylTrfase_TaqI-like_dom"/>
</dbReference>
<dbReference type="SUPFAM" id="SSF143422">
    <property type="entry name" value="Transposase IS200-like"/>
    <property type="match status" value="1"/>
</dbReference>
<evidence type="ECO:0000256" key="2">
    <source>
        <dbReference type="ARBA" id="ARBA00022603"/>
    </source>
</evidence>
<evidence type="ECO:0000256" key="1">
    <source>
        <dbReference type="ARBA" id="ARBA00011900"/>
    </source>
</evidence>
<keyword evidence="4" id="KW-0949">S-adenosyl-L-methionine</keyword>
<reference evidence="7" key="1">
    <citation type="submission" date="2018-06" db="EMBL/GenBank/DDBJ databases">
        <authorList>
            <person name="Zhirakovskaya E."/>
        </authorList>
    </citation>
    <scope>NUCLEOTIDE SEQUENCE</scope>
</reference>
<dbReference type="Gene3D" id="3.40.50.150">
    <property type="entry name" value="Vaccinia Virus protein VP39"/>
    <property type="match status" value="1"/>
</dbReference>
<dbReference type="SUPFAM" id="SSF53335">
    <property type="entry name" value="S-adenosyl-L-methionine-dependent methyltransferases"/>
    <property type="match status" value="1"/>
</dbReference>
<dbReference type="GO" id="GO:0009007">
    <property type="term" value="F:site-specific DNA-methyltransferase (adenine-specific) activity"/>
    <property type="evidence" value="ECO:0007669"/>
    <property type="project" value="UniProtKB-EC"/>
</dbReference>
<dbReference type="PROSITE" id="PS00092">
    <property type="entry name" value="N6_MTASE"/>
    <property type="match status" value="1"/>
</dbReference>
<dbReference type="InterPro" id="IPR002052">
    <property type="entry name" value="DNA_methylase_N6_adenine_CS"/>
</dbReference>
<evidence type="ECO:0000256" key="5">
    <source>
        <dbReference type="ARBA" id="ARBA00047942"/>
    </source>
</evidence>
<evidence type="ECO:0000259" key="6">
    <source>
        <dbReference type="SMART" id="SM01321"/>
    </source>
</evidence>
<protein>
    <recommendedName>
        <fullName evidence="1">site-specific DNA-methyltransferase (adenine-specific)</fullName>
        <ecNumber evidence="1">2.1.1.72</ecNumber>
    </recommendedName>
</protein>
<dbReference type="GO" id="GO:0003677">
    <property type="term" value="F:DNA binding"/>
    <property type="evidence" value="ECO:0007669"/>
    <property type="project" value="InterPro"/>
</dbReference>
<evidence type="ECO:0000256" key="4">
    <source>
        <dbReference type="ARBA" id="ARBA00022691"/>
    </source>
</evidence>
<evidence type="ECO:0000256" key="3">
    <source>
        <dbReference type="ARBA" id="ARBA00022679"/>
    </source>
</evidence>
<gene>
    <name evidence="7" type="ORF">MNBD_BACTEROID01-2925</name>
</gene>
<proteinExistence type="predicted"/>
<dbReference type="Gene3D" id="3.30.70.1290">
    <property type="entry name" value="Transposase IS200-like"/>
    <property type="match status" value="1"/>
</dbReference>
<dbReference type="InterPro" id="IPR029063">
    <property type="entry name" value="SAM-dependent_MTases_sf"/>
</dbReference>
<accession>A0A3B0UK79</accession>
<evidence type="ECO:0000313" key="7">
    <source>
        <dbReference type="EMBL" id="VAW24909.1"/>
    </source>
</evidence>
<dbReference type="GO" id="GO:0032259">
    <property type="term" value="P:methylation"/>
    <property type="evidence" value="ECO:0007669"/>
    <property type="project" value="UniProtKB-KW"/>
</dbReference>
<feature type="domain" description="Transposase IS200-like" evidence="6">
    <location>
        <begin position="578"/>
        <end position="696"/>
    </location>
</feature>
<dbReference type="GO" id="GO:0004803">
    <property type="term" value="F:transposase activity"/>
    <property type="evidence" value="ECO:0007669"/>
    <property type="project" value="InterPro"/>
</dbReference>
<dbReference type="GO" id="GO:0006304">
    <property type="term" value="P:DNA modification"/>
    <property type="evidence" value="ECO:0007669"/>
    <property type="project" value="InterPro"/>
</dbReference>
<dbReference type="InterPro" id="IPR036515">
    <property type="entry name" value="Transposase_17_sf"/>
</dbReference>
<comment type="catalytic activity">
    <reaction evidence="5">
        <text>a 2'-deoxyadenosine in DNA + S-adenosyl-L-methionine = an N(6)-methyl-2'-deoxyadenosine in DNA + S-adenosyl-L-homocysteine + H(+)</text>
        <dbReference type="Rhea" id="RHEA:15197"/>
        <dbReference type="Rhea" id="RHEA-COMP:12418"/>
        <dbReference type="Rhea" id="RHEA-COMP:12419"/>
        <dbReference type="ChEBI" id="CHEBI:15378"/>
        <dbReference type="ChEBI" id="CHEBI:57856"/>
        <dbReference type="ChEBI" id="CHEBI:59789"/>
        <dbReference type="ChEBI" id="CHEBI:90615"/>
        <dbReference type="ChEBI" id="CHEBI:90616"/>
        <dbReference type="EC" id="2.1.1.72"/>
    </reaction>
</comment>
<dbReference type="AlphaFoldDB" id="A0A3B0UK79"/>